<dbReference type="EMBL" id="FZOJ01000011">
    <property type="protein sequence ID" value="SNS48694.1"/>
    <property type="molecule type" value="Genomic_DNA"/>
</dbReference>
<sequence>MVKVSRLLYLALVGEEDDFKRCLRSIGDFLKTFFHEWELTIG</sequence>
<proteinExistence type="predicted"/>
<dbReference type="Proteomes" id="UP000198304">
    <property type="component" value="Unassembled WGS sequence"/>
</dbReference>
<accession>A0A239EXZ1</accession>
<evidence type="ECO:0000313" key="2">
    <source>
        <dbReference type="Proteomes" id="UP000198304"/>
    </source>
</evidence>
<keyword evidence="2" id="KW-1185">Reference proteome</keyword>
<gene>
    <name evidence="1" type="ORF">SAMN05446037_101156</name>
</gene>
<protein>
    <submittedName>
        <fullName evidence="1">Uncharacterized protein</fullName>
    </submittedName>
</protein>
<organism evidence="1 2">
    <name type="scientific">Anaerovirgula multivorans</name>
    <dbReference type="NCBI Taxonomy" id="312168"/>
    <lineage>
        <taxon>Bacteria</taxon>
        <taxon>Bacillati</taxon>
        <taxon>Bacillota</taxon>
        <taxon>Clostridia</taxon>
        <taxon>Peptostreptococcales</taxon>
        <taxon>Natronincolaceae</taxon>
        <taxon>Anaerovirgula</taxon>
    </lineage>
</organism>
<evidence type="ECO:0000313" key="1">
    <source>
        <dbReference type="EMBL" id="SNS48694.1"/>
    </source>
</evidence>
<reference evidence="1 2" key="1">
    <citation type="submission" date="2017-06" db="EMBL/GenBank/DDBJ databases">
        <authorList>
            <person name="Kim H.J."/>
            <person name="Triplett B.A."/>
        </authorList>
    </citation>
    <scope>NUCLEOTIDE SEQUENCE [LARGE SCALE GENOMIC DNA]</scope>
    <source>
        <strain evidence="1 2">SCA</strain>
    </source>
</reference>
<dbReference type="AlphaFoldDB" id="A0A239EXZ1"/>
<name>A0A239EXZ1_9FIRM</name>